<evidence type="ECO:0000313" key="4">
    <source>
        <dbReference type="Proteomes" id="UP001229955"/>
    </source>
</evidence>
<dbReference type="RefSeq" id="WP_367887249.1">
    <property type="nucleotide sequence ID" value="NZ_CP130612.1"/>
</dbReference>
<proteinExistence type="predicted"/>
<keyword evidence="4" id="KW-1185">Reference proteome</keyword>
<accession>A0AA49Q7V8</accession>
<sequence length="353" mass="36585">MLASFRSRALLVLTVFSLAACGEETELPTDLATAEATEDIELTQAAFDTPQTTALVDLGVEIDQALIAAGGGATLASVVAAGPVATHAARRSVVERIEGVDAGTMTALPASSLGKTFEWDVVDDRYEMTARTGAPVNGVLFVLYTVNPITGEPAEPLVEVGTVSITQGGTANSPSAALTVRNTAGTSVFSYTATLGGTQSVPSFNVSGNAGVGPNAATFSLTVGVNIVNQTLTADWRTTIPTRALTTRSTLGINPNTGAITLRGVMQRGLRRVEISGSFNTEFGGQLTVKVGDRTFARMVLDGAGGVAITNAEGQPLTPEEEATLELIFEWFQSSLTWSNALLDPVYAALGVE</sequence>
<feature type="chain" id="PRO_5041220760" description="Lipoprotein" evidence="1">
    <location>
        <begin position="23"/>
        <end position="353"/>
    </location>
</feature>
<organism evidence="2">
    <name type="scientific">Pseudogemmatithrix spongiicola</name>
    <dbReference type="NCBI Taxonomy" id="3062599"/>
    <lineage>
        <taxon>Bacteria</taxon>
        <taxon>Pseudomonadati</taxon>
        <taxon>Gemmatimonadota</taxon>
        <taxon>Gemmatimonadia</taxon>
        <taxon>Gemmatimonadales</taxon>
        <taxon>Gemmatimonadaceae</taxon>
        <taxon>Pseudogemmatithrix</taxon>
    </lineage>
</organism>
<reference evidence="2" key="1">
    <citation type="submission" date="2023-07" db="EMBL/GenBank/DDBJ databases">
        <authorList>
            <person name="Haufschild T."/>
            <person name="Kallscheuer N."/>
            <person name="Hammer J."/>
            <person name="Kohn T."/>
            <person name="Kabuu M."/>
            <person name="Jogler M."/>
            <person name="Wohfarth N."/>
            <person name="Heuer A."/>
            <person name="Rohde M."/>
            <person name="van Teeseling M.C.F."/>
            <person name="Jogler C."/>
        </authorList>
    </citation>
    <scope>NUCLEOTIDE SEQUENCE</scope>
    <source>
        <strain evidence="2">Strain 138</strain>
        <strain evidence="3">Strain 318</strain>
    </source>
</reference>
<evidence type="ECO:0000256" key="1">
    <source>
        <dbReference type="SAM" id="SignalP"/>
    </source>
</evidence>
<evidence type="ECO:0008006" key="5">
    <source>
        <dbReference type="Google" id="ProtNLM"/>
    </source>
</evidence>
<dbReference type="KEGG" id="pspc:Strain318_000805"/>
<gene>
    <name evidence="2" type="ORF">Strain138_000805</name>
    <name evidence="3" type="ORF">Strain318_000805</name>
</gene>
<dbReference type="Proteomes" id="UP001229955">
    <property type="component" value="Chromosome"/>
</dbReference>
<evidence type="ECO:0000313" key="3">
    <source>
        <dbReference type="EMBL" id="WKW14460.1"/>
    </source>
</evidence>
<accession>A0AA49Q4T5</accession>
<evidence type="ECO:0000313" key="2">
    <source>
        <dbReference type="EMBL" id="WKW11550.1"/>
    </source>
</evidence>
<dbReference type="PROSITE" id="PS51257">
    <property type="entry name" value="PROKAR_LIPOPROTEIN"/>
    <property type="match status" value="1"/>
</dbReference>
<dbReference type="AlphaFoldDB" id="A0AA49Q4T5"/>
<feature type="signal peptide" evidence="1">
    <location>
        <begin position="1"/>
        <end position="22"/>
    </location>
</feature>
<keyword evidence="1" id="KW-0732">Signal</keyword>
<protein>
    <recommendedName>
        <fullName evidence="5">Lipoprotein</fullName>
    </recommendedName>
</protein>
<dbReference type="EMBL" id="CP130613">
    <property type="protein sequence ID" value="WKW14460.1"/>
    <property type="molecule type" value="Genomic_DNA"/>
</dbReference>
<name>A0AA49Q4T5_9BACT</name>
<dbReference type="EMBL" id="CP130612">
    <property type="protein sequence ID" value="WKW11550.1"/>
    <property type="molecule type" value="Genomic_DNA"/>
</dbReference>